<evidence type="ECO:0000256" key="2">
    <source>
        <dbReference type="ARBA" id="ARBA00004651"/>
    </source>
</evidence>
<keyword evidence="13 14" id="KW-0472">Membrane</keyword>
<evidence type="ECO:0000313" key="18">
    <source>
        <dbReference type="Proteomes" id="UP000199681"/>
    </source>
</evidence>
<evidence type="ECO:0000256" key="11">
    <source>
        <dbReference type="ARBA" id="ARBA00022989"/>
    </source>
</evidence>
<dbReference type="InterPro" id="IPR005467">
    <property type="entry name" value="His_kinase_dom"/>
</dbReference>
<dbReference type="PROSITE" id="PS50109">
    <property type="entry name" value="HIS_KIN"/>
    <property type="match status" value="1"/>
</dbReference>
<comment type="catalytic activity">
    <reaction evidence="1">
        <text>ATP + protein L-histidine = ADP + protein N-phospho-L-histidine.</text>
        <dbReference type="EC" id="2.7.13.3"/>
    </reaction>
</comment>
<dbReference type="Gene3D" id="3.30.450.20">
    <property type="entry name" value="PAS domain"/>
    <property type="match status" value="2"/>
</dbReference>
<sequence>MIQSMSLRTQLFFLQLFIVLIVVLVAGSVAIRLQEQQIRDAYQARMVGVAQSVAELPAIVDAFDDSDPSATIQPIAELISEAANVTYVVVTDDTGVRYSHPNPAMIGHVTSTDPSIALSGATYVGTQTGTLGETWRVKLPIYDESRVIIGMASVGILEQTLRADLYKVLPELVIWLLGAALVGTAGATMISRMVWRRIHRLEPEEIASLLETREAMLHGIGEGLVAVDAAGSVALVNDEARRLLGADDDSVGRPATDVVGAELARMLAESGESDETVLVGERVLLARSNDAAVDGRLVGRVLILRDRTELHQLLQDLDGARDVTQALRAQAHEFANKMHVISGLIELGRTEQVVDFITRAGHGGSVLSRALSPGITDPDVASLLMAKSTIAAEKGINLVIDENSTLAPDGTTDPVTVLGNLIDNAMEAIGSDGTIHVRLSEEGTGATIVVSDDGPGIKEKDRVRIFEAGQSTRDASRPGARGFGLALVQRVAVRRTGFVTSKPSQHGGATFTVLLAAVPSSPDPIGTAS</sequence>
<evidence type="ECO:0000256" key="13">
    <source>
        <dbReference type="ARBA" id="ARBA00023136"/>
    </source>
</evidence>
<feature type="transmembrane region" description="Helical" evidence="14">
    <location>
        <begin position="172"/>
        <end position="190"/>
    </location>
</feature>
<keyword evidence="4" id="KW-1003">Cell membrane</keyword>
<name>A0A1I2Z6F8_9MICO</name>
<dbReference type="InterPro" id="IPR050428">
    <property type="entry name" value="TCS_sensor_his_kinase"/>
</dbReference>
<gene>
    <name evidence="17" type="ORF">E3O11_13600</name>
    <name evidence="16" type="ORF">SAMN05216274_103192</name>
</gene>
<proteinExistence type="predicted"/>
<dbReference type="PRINTS" id="PR00344">
    <property type="entry name" value="BCTRLSENSOR"/>
</dbReference>
<dbReference type="Pfam" id="PF17203">
    <property type="entry name" value="sCache_3_2"/>
    <property type="match status" value="1"/>
</dbReference>
<evidence type="ECO:0000256" key="10">
    <source>
        <dbReference type="ARBA" id="ARBA00022840"/>
    </source>
</evidence>
<evidence type="ECO:0000256" key="6">
    <source>
        <dbReference type="ARBA" id="ARBA00022679"/>
    </source>
</evidence>
<dbReference type="SUPFAM" id="SSF103190">
    <property type="entry name" value="Sensory domain-like"/>
    <property type="match status" value="1"/>
</dbReference>
<feature type="domain" description="Histidine kinase" evidence="15">
    <location>
        <begin position="417"/>
        <end position="519"/>
    </location>
</feature>
<reference evidence="16 18" key="1">
    <citation type="submission" date="2016-10" db="EMBL/GenBank/DDBJ databases">
        <authorList>
            <person name="Varghese N."/>
            <person name="Submissions S."/>
        </authorList>
    </citation>
    <scope>NUCLEOTIDE SEQUENCE [LARGE SCALE GENOMIC DNA]</scope>
    <source>
        <strain evidence="16 18">GMCC 1.11211</strain>
    </source>
</reference>
<dbReference type="Pfam" id="PF02518">
    <property type="entry name" value="HATPase_c"/>
    <property type="match status" value="1"/>
</dbReference>
<evidence type="ECO:0000256" key="14">
    <source>
        <dbReference type="SAM" id="Phobius"/>
    </source>
</evidence>
<dbReference type="InterPro" id="IPR013767">
    <property type="entry name" value="PAS_fold"/>
</dbReference>
<dbReference type="InterPro" id="IPR029151">
    <property type="entry name" value="Sensor-like_sf"/>
</dbReference>
<keyword evidence="8" id="KW-0547">Nucleotide-binding</keyword>
<dbReference type="InterPro" id="IPR036890">
    <property type="entry name" value="HATPase_C_sf"/>
</dbReference>
<evidence type="ECO:0000313" key="19">
    <source>
        <dbReference type="Proteomes" id="UP000297963"/>
    </source>
</evidence>
<evidence type="ECO:0000256" key="8">
    <source>
        <dbReference type="ARBA" id="ARBA00022741"/>
    </source>
</evidence>
<evidence type="ECO:0000259" key="15">
    <source>
        <dbReference type="PROSITE" id="PS50109"/>
    </source>
</evidence>
<keyword evidence="5" id="KW-0597">Phosphoprotein</keyword>
<dbReference type="CDD" id="cd00075">
    <property type="entry name" value="HATPase"/>
    <property type="match status" value="1"/>
</dbReference>
<dbReference type="GO" id="GO:0005524">
    <property type="term" value="F:ATP binding"/>
    <property type="evidence" value="ECO:0007669"/>
    <property type="project" value="UniProtKB-KW"/>
</dbReference>
<dbReference type="Pfam" id="PF00989">
    <property type="entry name" value="PAS"/>
    <property type="match status" value="1"/>
</dbReference>
<dbReference type="EMBL" id="FOPW01000003">
    <property type="protein sequence ID" value="SFH33498.1"/>
    <property type="molecule type" value="Genomic_DNA"/>
</dbReference>
<evidence type="ECO:0000313" key="16">
    <source>
        <dbReference type="EMBL" id="SFH33498.1"/>
    </source>
</evidence>
<keyword evidence="11 14" id="KW-1133">Transmembrane helix</keyword>
<dbReference type="STRING" id="995038.SAMN05216274_103192"/>
<dbReference type="InterPro" id="IPR003594">
    <property type="entry name" value="HATPase_dom"/>
</dbReference>
<protein>
    <recommendedName>
        <fullName evidence="3">histidine kinase</fullName>
        <ecNumber evidence="3">2.7.13.3</ecNumber>
    </recommendedName>
</protein>
<dbReference type="Proteomes" id="UP000199681">
    <property type="component" value="Unassembled WGS sequence"/>
</dbReference>
<evidence type="ECO:0000256" key="4">
    <source>
        <dbReference type="ARBA" id="ARBA00022475"/>
    </source>
</evidence>
<dbReference type="Gene3D" id="1.10.287.130">
    <property type="match status" value="1"/>
</dbReference>
<evidence type="ECO:0000313" key="17">
    <source>
        <dbReference type="EMBL" id="TFB82871.1"/>
    </source>
</evidence>
<dbReference type="Gene3D" id="3.30.565.10">
    <property type="entry name" value="Histidine kinase-like ATPase, C-terminal domain"/>
    <property type="match status" value="1"/>
</dbReference>
<dbReference type="InterPro" id="IPR004358">
    <property type="entry name" value="Sig_transdc_His_kin-like_C"/>
</dbReference>
<keyword evidence="9 17" id="KW-0418">Kinase</keyword>
<accession>A0A1I2Z6F8</accession>
<organism evidence="17 19">
    <name type="scientific">Cryobacterium levicorallinum</name>
    <dbReference type="NCBI Taxonomy" id="995038"/>
    <lineage>
        <taxon>Bacteria</taxon>
        <taxon>Bacillati</taxon>
        <taxon>Actinomycetota</taxon>
        <taxon>Actinomycetes</taxon>
        <taxon>Micrococcales</taxon>
        <taxon>Microbacteriaceae</taxon>
        <taxon>Cryobacterium</taxon>
    </lineage>
</organism>
<keyword evidence="10" id="KW-0067">ATP-binding</keyword>
<dbReference type="InterPro" id="IPR033463">
    <property type="entry name" value="sCache_3"/>
</dbReference>
<dbReference type="InterPro" id="IPR035965">
    <property type="entry name" value="PAS-like_dom_sf"/>
</dbReference>
<keyword evidence="12" id="KW-0902">Two-component regulatory system</keyword>
<dbReference type="EMBL" id="SOFE01000023">
    <property type="protein sequence ID" value="TFB82871.1"/>
    <property type="molecule type" value="Genomic_DNA"/>
</dbReference>
<dbReference type="InterPro" id="IPR016120">
    <property type="entry name" value="Sig_transdc_His_kin_SpoOB"/>
</dbReference>
<dbReference type="SUPFAM" id="SSF55785">
    <property type="entry name" value="PYP-like sensor domain (PAS domain)"/>
    <property type="match status" value="1"/>
</dbReference>
<dbReference type="SUPFAM" id="SSF55874">
    <property type="entry name" value="ATPase domain of HSP90 chaperone/DNA topoisomerase II/histidine kinase"/>
    <property type="match status" value="1"/>
</dbReference>
<keyword evidence="7 14" id="KW-0812">Transmembrane</keyword>
<evidence type="ECO:0000256" key="7">
    <source>
        <dbReference type="ARBA" id="ARBA00022692"/>
    </source>
</evidence>
<evidence type="ECO:0000256" key="12">
    <source>
        <dbReference type="ARBA" id="ARBA00023012"/>
    </source>
</evidence>
<dbReference type="SMART" id="SM00387">
    <property type="entry name" value="HATPase_c"/>
    <property type="match status" value="1"/>
</dbReference>
<dbReference type="SUPFAM" id="SSF55890">
    <property type="entry name" value="Sporulation response regulatory protein Spo0B"/>
    <property type="match status" value="1"/>
</dbReference>
<evidence type="ECO:0000256" key="5">
    <source>
        <dbReference type="ARBA" id="ARBA00022553"/>
    </source>
</evidence>
<comment type="subcellular location">
    <subcellularLocation>
        <location evidence="2">Cell membrane</location>
        <topology evidence="2">Multi-pass membrane protein</topology>
    </subcellularLocation>
</comment>
<dbReference type="PANTHER" id="PTHR45436">
    <property type="entry name" value="SENSOR HISTIDINE KINASE YKOH"/>
    <property type="match status" value="1"/>
</dbReference>
<dbReference type="GO" id="GO:0006355">
    <property type="term" value="P:regulation of DNA-templated transcription"/>
    <property type="evidence" value="ECO:0007669"/>
    <property type="project" value="InterPro"/>
</dbReference>
<keyword evidence="18" id="KW-1185">Reference proteome</keyword>
<dbReference type="AlphaFoldDB" id="A0A1I2Z6F8"/>
<dbReference type="Proteomes" id="UP000297963">
    <property type="component" value="Unassembled WGS sequence"/>
</dbReference>
<reference evidence="17 19" key="2">
    <citation type="submission" date="2019-03" db="EMBL/GenBank/DDBJ databases">
        <title>Genomics of glacier-inhabiting Cryobacterium strains.</title>
        <authorList>
            <person name="Liu Q."/>
            <person name="Xin Y.-H."/>
        </authorList>
    </citation>
    <scope>NUCLEOTIDE SEQUENCE [LARGE SCALE GENOMIC DNA]</scope>
    <source>
        <strain evidence="17 19">Hh34</strain>
    </source>
</reference>
<evidence type="ECO:0000256" key="9">
    <source>
        <dbReference type="ARBA" id="ARBA00022777"/>
    </source>
</evidence>
<dbReference type="PANTHER" id="PTHR45436:SF5">
    <property type="entry name" value="SENSOR HISTIDINE KINASE TRCS"/>
    <property type="match status" value="1"/>
</dbReference>
<dbReference type="EC" id="2.7.13.3" evidence="3"/>
<comment type="caution">
    <text evidence="17">The sequence shown here is derived from an EMBL/GenBank/DDBJ whole genome shotgun (WGS) entry which is preliminary data.</text>
</comment>
<evidence type="ECO:0000256" key="1">
    <source>
        <dbReference type="ARBA" id="ARBA00000085"/>
    </source>
</evidence>
<dbReference type="GO" id="GO:0005886">
    <property type="term" value="C:plasma membrane"/>
    <property type="evidence" value="ECO:0007669"/>
    <property type="project" value="UniProtKB-SubCell"/>
</dbReference>
<dbReference type="Pfam" id="PF14689">
    <property type="entry name" value="SPOB_a"/>
    <property type="match status" value="1"/>
</dbReference>
<dbReference type="InterPro" id="IPR039506">
    <property type="entry name" value="SPOB_a"/>
</dbReference>
<evidence type="ECO:0000256" key="3">
    <source>
        <dbReference type="ARBA" id="ARBA00012438"/>
    </source>
</evidence>
<dbReference type="GO" id="GO:0000155">
    <property type="term" value="F:phosphorelay sensor kinase activity"/>
    <property type="evidence" value="ECO:0007669"/>
    <property type="project" value="InterPro"/>
</dbReference>
<keyword evidence="6" id="KW-0808">Transferase</keyword>